<dbReference type="Proteomes" id="UP000265725">
    <property type="component" value="Chromosome"/>
</dbReference>
<dbReference type="OrthoDB" id="9813491at2"/>
<protein>
    <submittedName>
        <fullName evidence="1">Phosphoribosyl-ATP pyrophosphohydrolase</fullName>
    </submittedName>
</protein>
<reference evidence="2" key="1">
    <citation type="submission" date="2018-09" db="EMBL/GenBank/DDBJ databases">
        <authorList>
            <person name="Zhu H."/>
        </authorList>
    </citation>
    <scope>NUCLEOTIDE SEQUENCE [LARGE SCALE GENOMIC DNA]</scope>
    <source>
        <strain evidence="2">K2R23-3</strain>
    </source>
</reference>
<sequence>MPTYNKLIRDRILEIIEANGATFTIEQLTPERHAEEIKKKLTEEVTEYQEAVAGKDAIEELADILELIYAALPIHGADYETLEKVRIAKKEKRGGFEKGHFLIEVSE</sequence>
<dbReference type="CDD" id="cd11532">
    <property type="entry name" value="NTP-PPase_COG4997"/>
    <property type="match status" value="1"/>
</dbReference>
<dbReference type="InterPro" id="IPR038735">
    <property type="entry name" value="MSMEG_1276-like_NTP-PPase_dom"/>
</dbReference>
<proteinExistence type="predicted"/>
<keyword evidence="1" id="KW-0378">Hydrolase</keyword>
<dbReference type="RefSeq" id="WP_119882218.1">
    <property type="nucleotide sequence ID" value="NZ_CP032418.1"/>
</dbReference>
<name>A0A385YSQ4_9BACL</name>
<gene>
    <name evidence="1" type="ORF">D3873_00780</name>
</gene>
<dbReference type="GO" id="GO:0016787">
    <property type="term" value="F:hydrolase activity"/>
    <property type="evidence" value="ECO:0007669"/>
    <property type="project" value="UniProtKB-KW"/>
</dbReference>
<dbReference type="KEGG" id="paek:D3873_00780"/>
<dbReference type="AlphaFoldDB" id="A0A385YSQ4"/>
<evidence type="ECO:0000313" key="1">
    <source>
        <dbReference type="EMBL" id="AYC28473.1"/>
    </source>
</evidence>
<organism evidence="1 2">
    <name type="scientific">Paenisporosarcina cavernae</name>
    <dbReference type="NCBI Taxonomy" id="2320858"/>
    <lineage>
        <taxon>Bacteria</taxon>
        <taxon>Bacillati</taxon>
        <taxon>Bacillota</taxon>
        <taxon>Bacilli</taxon>
        <taxon>Bacillales</taxon>
        <taxon>Caryophanaceae</taxon>
        <taxon>Paenisporosarcina</taxon>
    </lineage>
</organism>
<dbReference type="SUPFAM" id="SSF101386">
    <property type="entry name" value="all-alpha NTP pyrophosphatases"/>
    <property type="match status" value="1"/>
</dbReference>
<keyword evidence="2" id="KW-1185">Reference proteome</keyword>
<evidence type="ECO:0000313" key="2">
    <source>
        <dbReference type="Proteomes" id="UP000265725"/>
    </source>
</evidence>
<accession>A0A385YSQ4</accession>
<dbReference type="EMBL" id="CP032418">
    <property type="protein sequence ID" value="AYC28473.1"/>
    <property type="molecule type" value="Genomic_DNA"/>
</dbReference>